<organism evidence="6 7">
    <name type="scientific">Salinicola socius</name>
    <dbReference type="NCBI Taxonomy" id="404433"/>
    <lineage>
        <taxon>Bacteria</taxon>
        <taxon>Pseudomonadati</taxon>
        <taxon>Pseudomonadota</taxon>
        <taxon>Gammaproteobacteria</taxon>
        <taxon>Oceanospirillales</taxon>
        <taxon>Halomonadaceae</taxon>
        <taxon>Salinicola</taxon>
    </lineage>
</organism>
<dbReference type="InterPro" id="IPR011663">
    <property type="entry name" value="UTRA"/>
</dbReference>
<protein>
    <recommendedName>
        <fullName evidence="4">Histidine utilization repressor</fullName>
    </recommendedName>
</protein>
<evidence type="ECO:0000313" key="6">
    <source>
        <dbReference type="EMBL" id="OLO04551.1"/>
    </source>
</evidence>
<evidence type="ECO:0000256" key="4">
    <source>
        <dbReference type="NCBIfam" id="TIGR02018"/>
    </source>
</evidence>
<dbReference type="GO" id="GO:0006547">
    <property type="term" value="P:L-histidine metabolic process"/>
    <property type="evidence" value="ECO:0007669"/>
    <property type="project" value="UniProtKB-UniRule"/>
</dbReference>
<evidence type="ECO:0000256" key="2">
    <source>
        <dbReference type="ARBA" id="ARBA00023125"/>
    </source>
</evidence>
<feature type="domain" description="HTH gntR-type" evidence="5">
    <location>
        <begin position="19"/>
        <end position="87"/>
    </location>
</feature>
<evidence type="ECO:0000256" key="1">
    <source>
        <dbReference type="ARBA" id="ARBA00023015"/>
    </source>
</evidence>
<dbReference type="InterPro" id="IPR010248">
    <property type="entry name" value="His_ut_repres"/>
</dbReference>
<keyword evidence="2" id="KW-0238">DNA-binding</keyword>
<dbReference type="NCBIfam" id="TIGR02018">
    <property type="entry name" value="his_ut_repres"/>
    <property type="match status" value="1"/>
</dbReference>
<dbReference type="GO" id="GO:0003700">
    <property type="term" value="F:DNA-binding transcription factor activity"/>
    <property type="evidence" value="ECO:0007669"/>
    <property type="project" value="UniProtKB-UniRule"/>
</dbReference>
<evidence type="ECO:0000313" key="7">
    <source>
        <dbReference type="Proteomes" id="UP000186878"/>
    </source>
</evidence>
<dbReference type="Pfam" id="PF07702">
    <property type="entry name" value="UTRA"/>
    <property type="match status" value="1"/>
</dbReference>
<dbReference type="PROSITE" id="PS50949">
    <property type="entry name" value="HTH_GNTR"/>
    <property type="match status" value="1"/>
</dbReference>
<dbReference type="RefSeq" id="WP_075569840.1">
    <property type="nucleotide sequence ID" value="NZ_MSDO01000010.1"/>
</dbReference>
<dbReference type="InterPro" id="IPR050679">
    <property type="entry name" value="Bact_HTH_transcr_reg"/>
</dbReference>
<dbReference type="SMART" id="SM00866">
    <property type="entry name" value="UTRA"/>
    <property type="match status" value="1"/>
</dbReference>
<dbReference type="CDD" id="cd07377">
    <property type="entry name" value="WHTH_GntR"/>
    <property type="match status" value="1"/>
</dbReference>
<evidence type="ECO:0000256" key="3">
    <source>
        <dbReference type="ARBA" id="ARBA00023163"/>
    </source>
</evidence>
<keyword evidence="1" id="KW-0805">Transcription regulation</keyword>
<dbReference type="GO" id="GO:0045892">
    <property type="term" value="P:negative regulation of DNA-templated transcription"/>
    <property type="evidence" value="ECO:0007669"/>
    <property type="project" value="UniProtKB-UniRule"/>
</dbReference>
<dbReference type="InterPro" id="IPR036388">
    <property type="entry name" value="WH-like_DNA-bd_sf"/>
</dbReference>
<reference evidence="6 7" key="1">
    <citation type="submission" date="2016-12" db="EMBL/GenBank/DDBJ databases">
        <title>Draft genome sequences of strains Salinicola socius SMB35, Salinicola sp. MH3R3-1 and Chromohalobacter sp. SMB17 from the Verkhnekamsk potash mining region of Russia.</title>
        <authorList>
            <person name="Mavrodi D.V."/>
            <person name="Olsson B.E."/>
            <person name="Korsakova E.S."/>
            <person name="Pyankova A."/>
            <person name="Mavrodi O.V."/>
            <person name="Plotnikova E.G."/>
        </authorList>
    </citation>
    <scope>NUCLEOTIDE SEQUENCE [LARGE SCALE GENOMIC DNA]</scope>
    <source>
        <strain evidence="6 7">SMB35</strain>
    </source>
</reference>
<name>A0A1Q8SSZ1_9GAMM</name>
<dbReference type="AlphaFoldDB" id="A0A1Q8SSZ1"/>
<dbReference type="Gene3D" id="3.40.1410.10">
    <property type="entry name" value="Chorismate lyase-like"/>
    <property type="match status" value="1"/>
</dbReference>
<dbReference type="SMART" id="SM00345">
    <property type="entry name" value="HTH_GNTR"/>
    <property type="match status" value="1"/>
</dbReference>
<keyword evidence="3" id="KW-0804">Transcription</keyword>
<dbReference type="FunFam" id="1.10.10.10:FF:000079">
    <property type="entry name" value="GntR family transcriptional regulator"/>
    <property type="match status" value="1"/>
</dbReference>
<dbReference type="Gene3D" id="1.10.10.10">
    <property type="entry name" value="Winged helix-like DNA-binding domain superfamily/Winged helix DNA-binding domain"/>
    <property type="match status" value="1"/>
</dbReference>
<dbReference type="InterPro" id="IPR028978">
    <property type="entry name" value="Chorismate_lyase_/UTRA_dom_sf"/>
</dbReference>
<dbReference type="PANTHER" id="PTHR44846:SF16">
    <property type="entry name" value="TRANSCRIPTIONAL REGULATOR PHNF-RELATED"/>
    <property type="match status" value="1"/>
</dbReference>
<dbReference type="GO" id="GO:0003677">
    <property type="term" value="F:DNA binding"/>
    <property type="evidence" value="ECO:0007669"/>
    <property type="project" value="UniProtKB-UniRule"/>
</dbReference>
<gene>
    <name evidence="6" type="ORF">BTW07_08970</name>
</gene>
<dbReference type="SUPFAM" id="SSF64288">
    <property type="entry name" value="Chorismate lyase-like"/>
    <property type="match status" value="1"/>
</dbReference>
<dbReference type="Proteomes" id="UP000186878">
    <property type="component" value="Unassembled WGS sequence"/>
</dbReference>
<dbReference type="Pfam" id="PF00392">
    <property type="entry name" value="GntR"/>
    <property type="match status" value="1"/>
</dbReference>
<comment type="caution">
    <text evidence="6">The sequence shown here is derived from an EMBL/GenBank/DDBJ whole genome shotgun (WGS) entry which is preliminary data.</text>
</comment>
<accession>A0A1Q8SSZ1</accession>
<dbReference type="InterPro" id="IPR036390">
    <property type="entry name" value="WH_DNA-bd_sf"/>
</dbReference>
<dbReference type="STRING" id="404433.BTW07_08970"/>
<evidence type="ECO:0000259" key="5">
    <source>
        <dbReference type="PROSITE" id="PS50949"/>
    </source>
</evidence>
<dbReference type="EMBL" id="MSDO01000010">
    <property type="protein sequence ID" value="OLO04551.1"/>
    <property type="molecule type" value="Genomic_DNA"/>
</dbReference>
<keyword evidence="7" id="KW-1185">Reference proteome</keyword>
<dbReference type="SUPFAM" id="SSF46785">
    <property type="entry name" value="Winged helix' DNA-binding domain"/>
    <property type="match status" value="1"/>
</dbReference>
<sequence length="252" mass="28565">MTLITGSCLPQGAGVNRQPPRYQIIKQYLLERIQSGDFPVDHQIPPEEMLAATFGVSRMTANKAIRDLVQEGYLWRQSGIGTFVADRRSESPLVEINNIADEVRDRGHTYSSRLIVLESVVADDEIAMRMGVKVGSSLFHSRLVHLEDGMPIQLEIRYVNPRWVPEYLNADFHHQTPNEILVAACPISDMEHIVEAVLSDPMTSHYLDVDANAPCLSVRRRTWSKDRLISYAHLLHPGDRYKLRSMAHTPGR</sequence>
<proteinExistence type="predicted"/>
<dbReference type="PRINTS" id="PR00035">
    <property type="entry name" value="HTHGNTR"/>
</dbReference>
<dbReference type="PANTHER" id="PTHR44846">
    <property type="entry name" value="MANNOSYL-D-GLYCERATE TRANSPORT/METABOLISM SYSTEM REPRESSOR MNGR-RELATED"/>
    <property type="match status" value="1"/>
</dbReference>
<dbReference type="InterPro" id="IPR000524">
    <property type="entry name" value="Tscrpt_reg_HTH_GntR"/>
</dbReference>